<dbReference type="GO" id="GO:0016020">
    <property type="term" value="C:membrane"/>
    <property type="evidence" value="ECO:0007669"/>
    <property type="project" value="UniProtKB-SubCell"/>
</dbReference>
<feature type="transmembrane region" description="Helical" evidence="5">
    <location>
        <begin position="26"/>
        <end position="42"/>
    </location>
</feature>
<organism evidence="7 8">
    <name type="scientific">Bryocella elongata</name>
    <dbReference type="NCBI Taxonomy" id="863522"/>
    <lineage>
        <taxon>Bacteria</taxon>
        <taxon>Pseudomonadati</taxon>
        <taxon>Acidobacteriota</taxon>
        <taxon>Terriglobia</taxon>
        <taxon>Terriglobales</taxon>
        <taxon>Acidobacteriaceae</taxon>
        <taxon>Bryocella</taxon>
    </lineage>
</organism>
<evidence type="ECO:0000313" key="8">
    <source>
        <dbReference type="Proteomes" id="UP000236728"/>
    </source>
</evidence>
<evidence type="ECO:0000313" key="7">
    <source>
        <dbReference type="EMBL" id="SEG52400.1"/>
    </source>
</evidence>
<dbReference type="RefSeq" id="WP_103934180.1">
    <property type="nucleotide sequence ID" value="NZ_FNVA01000006.1"/>
</dbReference>
<dbReference type="InterPro" id="IPR051533">
    <property type="entry name" value="WaaL-like"/>
</dbReference>
<dbReference type="Pfam" id="PF04932">
    <property type="entry name" value="Wzy_C"/>
    <property type="match status" value="1"/>
</dbReference>
<feature type="transmembrane region" description="Helical" evidence="5">
    <location>
        <begin position="103"/>
        <end position="123"/>
    </location>
</feature>
<evidence type="ECO:0000256" key="2">
    <source>
        <dbReference type="ARBA" id="ARBA00022692"/>
    </source>
</evidence>
<dbReference type="EMBL" id="FNVA01000006">
    <property type="protein sequence ID" value="SEG52400.1"/>
    <property type="molecule type" value="Genomic_DNA"/>
</dbReference>
<feature type="domain" description="O-antigen ligase-related" evidence="6">
    <location>
        <begin position="233"/>
        <end position="360"/>
    </location>
</feature>
<keyword evidence="2 5" id="KW-0812">Transmembrane</keyword>
<name>A0A1H6AW08_9BACT</name>
<reference evidence="7 8" key="1">
    <citation type="submission" date="2016-10" db="EMBL/GenBank/DDBJ databases">
        <authorList>
            <person name="de Groot N.N."/>
        </authorList>
    </citation>
    <scope>NUCLEOTIDE SEQUENCE [LARGE SCALE GENOMIC DNA]</scope>
    <source>
        <strain evidence="7 8">DSM 22489</strain>
    </source>
</reference>
<keyword evidence="3 5" id="KW-1133">Transmembrane helix</keyword>
<proteinExistence type="predicted"/>
<comment type="subcellular location">
    <subcellularLocation>
        <location evidence="1">Membrane</location>
        <topology evidence="1">Multi-pass membrane protein</topology>
    </subcellularLocation>
</comment>
<dbReference type="InterPro" id="IPR007016">
    <property type="entry name" value="O-antigen_ligase-rel_domated"/>
</dbReference>
<dbReference type="OrthoDB" id="9148522at2"/>
<keyword evidence="4 5" id="KW-0472">Membrane</keyword>
<feature type="transmembrane region" description="Helical" evidence="5">
    <location>
        <begin position="345"/>
        <end position="373"/>
    </location>
</feature>
<feature type="transmembrane region" description="Helical" evidence="5">
    <location>
        <begin position="230"/>
        <end position="261"/>
    </location>
</feature>
<feature type="transmembrane region" description="Helical" evidence="5">
    <location>
        <begin position="193"/>
        <end position="210"/>
    </location>
</feature>
<evidence type="ECO:0000259" key="6">
    <source>
        <dbReference type="Pfam" id="PF04932"/>
    </source>
</evidence>
<dbReference type="PANTHER" id="PTHR37422:SF13">
    <property type="entry name" value="LIPOPOLYSACCHARIDE BIOSYNTHESIS PROTEIN PA4999-RELATED"/>
    <property type="match status" value="1"/>
</dbReference>
<evidence type="ECO:0000256" key="1">
    <source>
        <dbReference type="ARBA" id="ARBA00004141"/>
    </source>
</evidence>
<feature type="transmembrane region" description="Helical" evidence="5">
    <location>
        <begin position="5"/>
        <end position="20"/>
    </location>
</feature>
<accession>A0A1H6AW08</accession>
<sequence length="442" mass="49424">MSIVILIPCLICIVGLFYWSLTKTFLNVYLTVFMLIPTYFFWKVAALPPINFSEAVLVPLCIAILIKELPRWRWTVADLALPLFIISSYYAEYLLDMRTNAIFDGFNTVALALTPYMIGKTLIEQHGARVATVKRFTFLLFLGCILALYEYPMGRNPYSMIWQPLFPDESFSWKTQIRWGFGRVSGPFGQSELAGMVLFTGLVFAIWLLHRQQWEPRFKGLEWTPVSKPFAIIGLLVITLLMTQARGPWLGCLAALPVLFVGRAKNVKRTAKFAFVGIALFGAIAYSGLKNYVSDGAPASDEQQTAQYRSQLLDNYAPIAREGGLWGWGDTFPQVPGQGSIDNEYLFIALTQGFAGLAALCLLGVSTVIRLAYIALNAPNRDDSSFAFALLGIFIGLLGTITTVFLGNQPYELLFLLAGWAQAIPMPQRVRQSAFQFQQVYT</sequence>
<dbReference type="Proteomes" id="UP000236728">
    <property type="component" value="Unassembled WGS sequence"/>
</dbReference>
<keyword evidence="7" id="KW-0436">Ligase</keyword>
<dbReference type="GO" id="GO:0016874">
    <property type="term" value="F:ligase activity"/>
    <property type="evidence" value="ECO:0007669"/>
    <property type="project" value="UniProtKB-KW"/>
</dbReference>
<feature type="transmembrane region" description="Helical" evidence="5">
    <location>
        <begin position="385"/>
        <end position="407"/>
    </location>
</feature>
<feature type="transmembrane region" description="Helical" evidence="5">
    <location>
        <begin position="135"/>
        <end position="151"/>
    </location>
</feature>
<evidence type="ECO:0000256" key="5">
    <source>
        <dbReference type="SAM" id="Phobius"/>
    </source>
</evidence>
<gene>
    <name evidence="7" type="ORF">SAMN05421819_3294</name>
</gene>
<dbReference type="PANTHER" id="PTHR37422">
    <property type="entry name" value="TEICHURONIC ACID BIOSYNTHESIS PROTEIN TUAE"/>
    <property type="match status" value="1"/>
</dbReference>
<evidence type="ECO:0000256" key="3">
    <source>
        <dbReference type="ARBA" id="ARBA00022989"/>
    </source>
</evidence>
<evidence type="ECO:0000256" key="4">
    <source>
        <dbReference type="ARBA" id="ARBA00023136"/>
    </source>
</evidence>
<protein>
    <submittedName>
        <fullName evidence="7">O-Antigen ligase</fullName>
    </submittedName>
</protein>
<dbReference type="AlphaFoldDB" id="A0A1H6AW08"/>
<feature type="transmembrane region" description="Helical" evidence="5">
    <location>
        <begin position="273"/>
        <end position="289"/>
    </location>
</feature>
<keyword evidence="8" id="KW-1185">Reference proteome</keyword>